<reference evidence="19 20" key="1">
    <citation type="submission" date="2019-04" db="EMBL/GenBank/DDBJ databases">
        <title>Friends and foes A comparative genomics study of 23 Aspergillus species from section Flavi.</title>
        <authorList>
            <consortium name="DOE Joint Genome Institute"/>
            <person name="Kjaerbolling I."/>
            <person name="Vesth T."/>
            <person name="Frisvad J.C."/>
            <person name="Nybo J.L."/>
            <person name="Theobald S."/>
            <person name="Kildgaard S."/>
            <person name="Isbrandt T."/>
            <person name="Kuo A."/>
            <person name="Sato A."/>
            <person name="Lyhne E.K."/>
            <person name="Kogle M.E."/>
            <person name="Wiebenga A."/>
            <person name="Kun R.S."/>
            <person name="Lubbers R.J."/>
            <person name="Makela M.R."/>
            <person name="Barry K."/>
            <person name="Chovatia M."/>
            <person name="Clum A."/>
            <person name="Daum C."/>
            <person name="Haridas S."/>
            <person name="He G."/>
            <person name="LaButti K."/>
            <person name="Lipzen A."/>
            <person name="Mondo S."/>
            <person name="Riley R."/>
            <person name="Salamov A."/>
            <person name="Simmons B.A."/>
            <person name="Magnuson J.K."/>
            <person name="Henrissat B."/>
            <person name="Mortensen U.H."/>
            <person name="Larsen T.O."/>
            <person name="Devries R.P."/>
            <person name="Grigoriev I.V."/>
            <person name="Machida M."/>
            <person name="Baker S.E."/>
            <person name="Andersen M.R."/>
        </authorList>
    </citation>
    <scope>NUCLEOTIDE SEQUENCE [LARGE SCALE GENOMIC DNA]</scope>
    <source>
        <strain evidence="19 20">CBS 117625</strain>
    </source>
</reference>
<feature type="domain" description="Plastocyanin-like" evidence="16">
    <location>
        <begin position="517"/>
        <end position="661"/>
    </location>
</feature>
<dbReference type="InterPro" id="IPR002355">
    <property type="entry name" value="Cu_oxidase_Cu_BS"/>
</dbReference>
<feature type="transmembrane region" description="Helical" evidence="15">
    <location>
        <begin position="150"/>
        <end position="171"/>
    </location>
</feature>
<dbReference type="FunFam" id="2.60.40.420:FF:000022">
    <property type="entry name" value="FET5p Multicopper oxidase"/>
    <property type="match status" value="1"/>
</dbReference>
<dbReference type="Pfam" id="PF03239">
    <property type="entry name" value="FTR1"/>
    <property type="match status" value="1"/>
</dbReference>
<evidence type="ECO:0000313" key="20">
    <source>
        <dbReference type="Proteomes" id="UP000325672"/>
    </source>
</evidence>
<evidence type="ECO:0000256" key="12">
    <source>
        <dbReference type="ARBA" id="ARBA00023180"/>
    </source>
</evidence>
<keyword evidence="9" id="KW-0560">Oxidoreductase</keyword>
<dbReference type="CDD" id="cd13899">
    <property type="entry name" value="CuRO_3_Fet3p"/>
    <property type="match status" value="1"/>
</dbReference>
<evidence type="ECO:0000256" key="5">
    <source>
        <dbReference type="ARBA" id="ARBA00022692"/>
    </source>
</evidence>
<dbReference type="Pfam" id="PF00394">
    <property type="entry name" value="Cu-oxidase"/>
    <property type="match status" value="1"/>
</dbReference>
<keyword evidence="4" id="KW-0406">Ion transport</keyword>
<dbReference type="OrthoDB" id="2121828at2759"/>
<dbReference type="Gene3D" id="2.60.40.420">
    <property type="entry name" value="Cupredoxins - blue copper proteins"/>
    <property type="match status" value="3"/>
</dbReference>
<evidence type="ECO:0000256" key="15">
    <source>
        <dbReference type="SAM" id="Phobius"/>
    </source>
</evidence>
<evidence type="ECO:0000256" key="14">
    <source>
        <dbReference type="SAM" id="MobiDB-lite"/>
    </source>
</evidence>
<evidence type="ECO:0000313" key="19">
    <source>
        <dbReference type="EMBL" id="KAE8142237.1"/>
    </source>
</evidence>
<evidence type="ECO:0000256" key="9">
    <source>
        <dbReference type="ARBA" id="ARBA00023002"/>
    </source>
</evidence>
<dbReference type="InterPro" id="IPR008972">
    <property type="entry name" value="Cupredoxin"/>
</dbReference>
<feature type="transmembrane region" description="Helical" evidence="15">
    <location>
        <begin position="90"/>
        <end position="112"/>
    </location>
</feature>
<evidence type="ECO:0000259" key="17">
    <source>
        <dbReference type="Pfam" id="PF07731"/>
    </source>
</evidence>
<proteinExistence type="inferred from homology"/>
<dbReference type="GO" id="GO:0015093">
    <property type="term" value="F:ferrous iron transmembrane transporter activity"/>
    <property type="evidence" value="ECO:0007669"/>
    <property type="project" value="TreeGrafter"/>
</dbReference>
<name>A0A5N6T7I9_ASPPS</name>
<keyword evidence="20" id="KW-1185">Reference proteome</keyword>
<evidence type="ECO:0000259" key="16">
    <source>
        <dbReference type="Pfam" id="PF00394"/>
    </source>
</evidence>
<dbReference type="GO" id="GO:0033573">
    <property type="term" value="C:high-affinity iron permease complex"/>
    <property type="evidence" value="ECO:0007669"/>
    <property type="project" value="InterPro"/>
</dbReference>
<keyword evidence="7" id="KW-0732">Signal</keyword>
<feature type="domain" description="Plastocyanin-like" evidence="18">
    <location>
        <begin position="392"/>
        <end position="508"/>
    </location>
</feature>
<feature type="transmembrane region" description="Helical" evidence="15">
    <location>
        <begin position="214"/>
        <end position="236"/>
    </location>
</feature>
<dbReference type="PROSITE" id="PS00080">
    <property type="entry name" value="MULTICOPPER_OXIDASE2"/>
    <property type="match status" value="1"/>
</dbReference>
<evidence type="ECO:0000256" key="2">
    <source>
        <dbReference type="ARBA" id="ARBA00008333"/>
    </source>
</evidence>
<evidence type="ECO:0000256" key="10">
    <source>
        <dbReference type="ARBA" id="ARBA00023008"/>
    </source>
</evidence>
<evidence type="ECO:0000256" key="4">
    <source>
        <dbReference type="ARBA" id="ARBA00022496"/>
    </source>
</evidence>
<dbReference type="Pfam" id="PF07732">
    <property type="entry name" value="Cu-oxidase_3"/>
    <property type="match status" value="1"/>
</dbReference>
<keyword evidence="4" id="KW-0410">Iron transport</keyword>
<evidence type="ECO:0000259" key="18">
    <source>
        <dbReference type="Pfam" id="PF07732"/>
    </source>
</evidence>
<dbReference type="InterPro" id="IPR011706">
    <property type="entry name" value="Cu-oxidase_C"/>
</dbReference>
<dbReference type="Proteomes" id="UP000325672">
    <property type="component" value="Unassembled WGS sequence"/>
</dbReference>
<feature type="transmembrane region" description="Helical" evidence="15">
    <location>
        <begin position="183"/>
        <end position="202"/>
    </location>
</feature>
<feature type="transmembrane region" description="Helical" evidence="15">
    <location>
        <begin position="928"/>
        <end position="948"/>
    </location>
</feature>
<dbReference type="InterPro" id="IPR001117">
    <property type="entry name" value="Cu-oxidase_2nd"/>
</dbReference>
<dbReference type="CDD" id="cd13877">
    <property type="entry name" value="CuRO_2_Fet3p_like"/>
    <property type="match status" value="1"/>
</dbReference>
<dbReference type="InterPro" id="IPR004923">
    <property type="entry name" value="FTR1/Fip1/EfeU"/>
</dbReference>
<keyword evidence="4" id="KW-0813">Transport</keyword>
<feature type="transmembrane region" description="Helical" evidence="15">
    <location>
        <begin position="6"/>
        <end position="33"/>
    </location>
</feature>
<dbReference type="CDD" id="cd13851">
    <property type="entry name" value="CuRO_1_Fet3p"/>
    <property type="match status" value="1"/>
</dbReference>
<keyword evidence="5 15" id="KW-0812">Transmembrane</keyword>
<dbReference type="PANTHER" id="PTHR31632:SF2">
    <property type="entry name" value="PLASMA MEMBRANE IRON PERMEASE"/>
    <property type="match status" value="1"/>
</dbReference>
<dbReference type="InterPro" id="IPR011707">
    <property type="entry name" value="Cu-oxidase-like_N"/>
</dbReference>
<organism evidence="19 20">
    <name type="scientific">Aspergillus pseudotamarii</name>
    <dbReference type="NCBI Taxonomy" id="132259"/>
    <lineage>
        <taxon>Eukaryota</taxon>
        <taxon>Fungi</taxon>
        <taxon>Dikarya</taxon>
        <taxon>Ascomycota</taxon>
        <taxon>Pezizomycotina</taxon>
        <taxon>Eurotiomycetes</taxon>
        <taxon>Eurotiomycetidae</taxon>
        <taxon>Eurotiales</taxon>
        <taxon>Aspergillaceae</taxon>
        <taxon>Aspergillus</taxon>
        <taxon>Aspergillus subgen. Circumdati</taxon>
    </lineage>
</organism>
<comment type="subcellular location">
    <subcellularLocation>
        <location evidence="13">Cell membrane</location>
        <topology evidence="13">Single-pass type I membrane protein</topology>
        <orientation evidence="13">Extracellular side</orientation>
    </subcellularLocation>
    <subcellularLocation>
        <location evidence="1">Membrane</location>
        <topology evidence="1">Multi-pass membrane protein</topology>
    </subcellularLocation>
</comment>
<feature type="domain" description="Plastocyanin-like" evidence="17">
    <location>
        <begin position="726"/>
        <end position="871"/>
    </location>
</feature>
<comment type="similarity">
    <text evidence="3">Belongs to the multicopper oxidase family.</text>
</comment>
<feature type="transmembrane region" description="Helical" evidence="15">
    <location>
        <begin position="54"/>
        <end position="78"/>
    </location>
</feature>
<evidence type="ECO:0000256" key="3">
    <source>
        <dbReference type="ARBA" id="ARBA00010609"/>
    </source>
</evidence>
<dbReference type="PANTHER" id="PTHR31632">
    <property type="entry name" value="IRON TRANSPORTER FTH1"/>
    <property type="match status" value="1"/>
</dbReference>
<dbReference type="PROSITE" id="PS00079">
    <property type="entry name" value="MULTICOPPER_OXIDASE1"/>
    <property type="match status" value="1"/>
</dbReference>
<sequence>MGNNPVFAVTVFFIVFRECLETTVVVSVLLAFLKQSLAPDVGGDSVMYKSLRKQVWVGCALGLFICLAVGGGMIGAFYSLGTDTFANTEYIWEGVLGIISSMIISVMGGALLRVSKIQDKWRVKLAKALQHKATAGELQQSRIKMWMEKYAMFVLPFVTVLREGLEAVVYVGGVGLGQPATSFPLAVVCGLAAGILIGYIIYRFGRTTSMQVFLVISTGFLYLVAAGLLSRGVWYFEANTWNKVIGGDAAETGTGPGSYDIRQSVWHVNCCSPEIGGGGGWGIFNALLGWTNSATYGSVISYNLYWICVMICYGTMIYRERAGPLAVIDPAINRIAAYKAKTKTAILRRPLEIATYPREVVGSSGVERGKNASVPLLIQSSWAKTVTYDFNITWVTANPDGLHPRKVVGINGQWPLPVIEVDKGDRIVANVYNDLGDKDTSIHWHGMFQNTTNNMDGPSMVTQCPIPPGSSFTYNFTVNQNGTYWYHCHTDACYPDGYRQALIVHDKDAYFNDMYDDEYTLTLSDWYHELVEDITFISVTNPTGAEPVPNSFLVNDTQGSSLTVEPGKTYLLRLINIGAFVGMYFYIEDHSFTIVEMDGVYTDPTEADLLYIAVAQRYSILVTTKNSTAKNYPIVTIADSSLLDVIEPDLQLNHTNWLEYNSTADHPQGVMTVSDSSDLTPFDDMTLIPHDRTPLFQDPDVVIEVTVIMDNLANGAGYAFFNNISYTKPKVPTLYSVLSSGDLATNPTVYGEYTHPMVLGRDQVVEIVLNNGDTGSHPFHLHGHNFQVINRYPSYADGFFSYADSDDPVTYDSANHSSFPAYPARRDTFVVPPQGYFVARFVADNPGVWLFHCHIDWHLMQGLAMVFIEAPLEIQQRTTVPDDHWAACAAGNVSDKGNAAGNTEDLLDLTGQNKQLAWLPAGFTARGIVAMVFSCISAVLGLGFIAFYGMSGLPAPERAQEQGEVEDSSDGRAAPSGSGALTGE</sequence>
<gene>
    <name evidence="19" type="ORF">BDV38DRAFT_278407</name>
</gene>
<feature type="region of interest" description="Disordered" evidence="14">
    <location>
        <begin position="956"/>
        <end position="984"/>
    </location>
</feature>
<evidence type="ECO:0000256" key="11">
    <source>
        <dbReference type="ARBA" id="ARBA00023136"/>
    </source>
</evidence>
<evidence type="ECO:0000256" key="1">
    <source>
        <dbReference type="ARBA" id="ARBA00004141"/>
    </source>
</evidence>
<keyword evidence="10" id="KW-0186">Copper</keyword>
<evidence type="ECO:0000256" key="13">
    <source>
        <dbReference type="ARBA" id="ARBA00037814"/>
    </source>
</evidence>
<dbReference type="Pfam" id="PF07731">
    <property type="entry name" value="Cu-oxidase_2"/>
    <property type="match status" value="1"/>
</dbReference>
<keyword evidence="4" id="KW-0408">Iron</keyword>
<keyword evidence="11 15" id="KW-0472">Membrane</keyword>
<accession>A0A5N6T7I9</accession>
<feature type="transmembrane region" description="Helical" evidence="15">
    <location>
        <begin position="570"/>
        <end position="587"/>
    </location>
</feature>
<dbReference type="FunFam" id="2.60.40.420:FF:000024">
    <property type="entry name" value="FET5p Multicopper oxidase"/>
    <property type="match status" value="1"/>
</dbReference>
<dbReference type="InterPro" id="IPR033138">
    <property type="entry name" value="Cu_oxidase_CS"/>
</dbReference>
<dbReference type="GeneID" id="43642918"/>
<dbReference type="RefSeq" id="XP_031918300.1">
    <property type="nucleotide sequence ID" value="XM_032058708.1"/>
</dbReference>
<dbReference type="AlphaFoldDB" id="A0A5N6T7I9"/>
<keyword evidence="12" id="KW-0325">Glycoprotein</keyword>
<evidence type="ECO:0000256" key="6">
    <source>
        <dbReference type="ARBA" id="ARBA00022723"/>
    </source>
</evidence>
<dbReference type="GO" id="GO:0005507">
    <property type="term" value="F:copper ion binding"/>
    <property type="evidence" value="ECO:0007669"/>
    <property type="project" value="InterPro"/>
</dbReference>
<evidence type="ECO:0000256" key="8">
    <source>
        <dbReference type="ARBA" id="ARBA00022989"/>
    </source>
</evidence>
<protein>
    <submittedName>
        <fullName evidence="19">Iron permease FTR1 family-domain-containing protein</fullName>
    </submittedName>
</protein>
<dbReference type="EMBL" id="ML743555">
    <property type="protein sequence ID" value="KAE8142237.1"/>
    <property type="molecule type" value="Genomic_DNA"/>
</dbReference>
<keyword evidence="6" id="KW-0479">Metal-binding</keyword>
<evidence type="ECO:0000256" key="7">
    <source>
        <dbReference type="ARBA" id="ARBA00022729"/>
    </source>
</evidence>
<dbReference type="GO" id="GO:0016491">
    <property type="term" value="F:oxidoreductase activity"/>
    <property type="evidence" value="ECO:0007669"/>
    <property type="project" value="UniProtKB-KW"/>
</dbReference>
<comment type="similarity">
    <text evidence="2">Belongs to the oxidase-dependent Fe transporter (OFeT) (TC 9.A.10.1) family.</text>
</comment>
<keyword evidence="8 15" id="KW-1133">Transmembrane helix</keyword>
<dbReference type="InterPro" id="IPR044130">
    <property type="entry name" value="CuRO_2_Fet3-like"/>
</dbReference>
<dbReference type="SUPFAM" id="SSF49503">
    <property type="entry name" value="Cupredoxins"/>
    <property type="match status" value="3"/>
</dbReference>